<protein>
    <submittedName>
        <fullName evidence="1">Uncharacterized protein</fullName>
    </submittedName>
</protein>
<gene>
    <name evidence="1" type="ORF">KX928_17565</name>
</gene>
<evidence type="ECO:0000313" key="1">
    <source>
        <dbReference type="EMBL" id="MBW4709598.1"/>
    </source>
</evidence>
<proteinExistence type="predicted"/>
<comment type="caution">
    <text evidence="1">The sequence shown here is derived from an EMBL/GenBank/DDBJ whole genome shotgun (WGS) entry which is preliminary data.</text>
</comment>
<evidence type="ECO:0000313" key="2">
    <source>
        <dbReference type="Proteomes" id="UP001138661"/>
    </source>
</evidence>
<accession>A0A9X1FZ51</accession>
<name>A0A9X1FZ51_9RHOB</name>
<dbReference type="AlphaFoldDB" id="A0A9X1FZ51"/>
<dbReference type="Proteomes" id="UP001138661">
    <property type="component" value="Unassembled WGS sequence"/>
</dbReference>
<dbReference type="RefSeq" id="WP_219505326.1">
    <property type="nucleotide sequence ID" value="NZ_JAHXDN010000005.1"/>
</dbReference>
<keyword evidence="2" id="KW-1185">Reference proteome</keyword>
<reference evidence="1" key="1">
    <citation type="submission" date="2021-07" db="EMBL/GenBank/DDBJ databases">
        <title>Roseobacter insulae sp. nov., isolated from a tidal flat.</title>
        <authorList>
            <person name="Park S."/>
            <person name="Yoon J.-H."/>
        </authorList>
    </citation>
    <scope>NUCLEOTIDE SEQUENCE</scope>
    <source>
        <strain evidence="1">YSTF-M11</strain>
    </source>
</reference>
<organism evidence="1 2">
    <name type="scientific">Roseobacter insulae</name>
    <dbReference type="NCBI Taxonomy" id="2859783"/>
    <lineage>
        <taxon>Bacteria</taxon>
        <taxon>Pseudomonadati</taxon>
        <taxon>Pseudomonadota</taxon>
        <taxon>Alphaproteobacteria</taxon>
        <taxon>Rhodobacterales</taxon>
        <taxon>Roseobacteraceae</taxon>
        <taxon>Roseobacter</taxon>
    </lineage>
</organism>
<sequence length="58" mass="6467">MSVDKEQLEKALTVAAALVSEYGDAYLPAFLRIEAELEKRQAQTCAIDRARVIARRMG</sequence>
<dbReference type="EMBL" id="JAHXDN010000005">
    <property type="protein sequence ID" value="MBW4709598.1"/>
    <property type="molecule type" value="Genomic_DNA"/>
</dbReference>